<dbReference type="Pfam" id="PF22679">
    <property type="entry name" value="T1R_D3-like"/>
    <property type="match status" value="1"/>
</dbReference>
<dbReference type="InterPro" id="IPR021810">
    <property type="entry name" value="T1RH-like_C"/>
</dbReference>
<keyword evidence="6 11" id="KW-0680">Restriction system</keyword>
<dbReference type="Pfam" id="PF18766">
    <property type="entry name" value="SWI2_SNF2"/>
    <property type="match status" value="1"/>
</dbReference>
<evidence type="ECO:0000256" key="9">
    <source>
        <dbReference type="ARBA" id="ARBA00022840"/>
    </source>
</evidence>
<evidence type="ECO:0000256" key="3">
    <source>
        <dbReference type="ARBA" id="ARBA00011296"/>
    </source>
</evidence>
<keyword evidence="5 11" id="KW-0547">Nucleotide-binding</keyword>
<comment type="function">
    <text evidence="11">Subunit R is required for both nuclease and ATPase activities, but not for modification.</text>
</comment>
<evidence type="ECO:0000256" key="11">
    <source>
        <dbReference type="RuleBase" id="RU364115"/>
    </source>
</evidence>
<dbReference type="InterPro" id="IPR027417">
    <property type="entry name" value="P-loop_NTPase"/>
</dbReference>
<evidence type="ECO:0000256" key="6">
    <source>
        <dbReference type="ARBA" id="ARBA00022747"/>
    </source>
</evidence>
<organism evidence="13 14">
    <name type="scientific">Raineyella antarctica</name>
    <dbReference type="NCBI Taxonomy" id="1577474"/>
    <lineage>
        <taxon>Bacteria</taxon>
        <taxon>Bacillati</taxon>
        <taxon>Actinomycetota</taxon>
        <taxon>Actinomycetes</taxon>
        <taxon>Propionibacteriales</taxon>
        <taxon>Propionibacteriaceae</taxon>
        <taxon>Raineyella</taxon>
    </lineage>
</organism>
<keyword evidence="14" id="KW-1185">Reference proteome</keyword>
<keyword evidence="4" id="KW-0540">Nuclease</keyword>
<dbReference type="GO" id="GO:0005524">
    <property type="term" value="F:ATP binding"/>
    <property type="evidence" value="ECO:0007669"/>
    <property type="project" value="UniProtKB-KW"/>
</dbReference>
<dbReference type="Pfam" id="PF11867">
    <property type="entry name" value="T1RH-like_C"/>
    <property type="match status" value="1"/>
</dbReference>
<evidence type="ECO:0000256" key="1">
    <source>
        <dbReference type="ARBA" id="ARBA00000851"/>
    </source>
</evidence>
<dbReference type="RefSeq" id="WP_092606183.1">
    <property type="nucleotide sequence ID" value="NZ_FMYF01000002.1"/>
</dbReference>
<keyword evidence="9 11" id="KW-0067">ATP-binding</keyword>
<dbReference type="GO" id="GO:0009035">
    <property type="term" value="F:type I site-specific deoxyribonuclease activity"/>
    <property type="evidence" value="ECO:0007669"/>
    <property type="project" value="UniProtKB-EC"/>
</dbReference>
<dbReference type="InterPro" id="IPR007409">
    <property type="entry name" value="Restrct_endonuc_type1_HsdR_N"/>
</dbReference>
<dbReference type="OrthoDB" id="9758243at2"/>
<dbReference type="PANTHER" id="PTHR30195:SF15">
    <property type="entry name" value="TYPE I RESTRICTION ENZYME HINDI ENDONUCLEASE SUBUNIT"/>
    <property type="match status" value="1"/>
</dbReference>
<evidence type="ECO:0000313" key="14">
    <source>
        <dbReference type="Proteomes" id="UP000199086"/>
    </source>
</evidence>
<dbReference type="STRING" id="1577474.GA0111570_10276"/>
<dbReference type="SUPFAM" id="SSF52540">
    <property type="entry name" value="P-loop containing nucleoside triphosphate hydrolases"/>
    <property type="match status" value="1"/>
</dbReference>
<keyword evidence="8 11" id="KW-0378">Hydrolase</keyword>
<comment type="similarity">
    <text evidence="2 11">Belongs to the HsdR family.</text>
</comment>
<feature type="domain" description="Helicase ATP-binding" evidence="12">
    <location>
        <begin position="290"/>
        <end position="465"/>
    </location>
</feature>
<dbReference type="InterPro" id="IPR004473">
    <property type="entry name" value="Restrct_endonuc_typeI_HsdR"/>
</dbReference>
<dbReference type="Proteomes" id="UP000199086">
    <property type="component" value="Unassembled WGS sequence"/>
</dbReference>
<evidence type="ECO:0000256" key="2">
    <source>
        <dbReference type="ARBA" id="ARBA00008598"/>
    </source>
</evidence>
<evidence type="ECO:0000259" key="12">
    <source>
        <dbReference type="PROSITE" id="PS51192"/>
    </source>
</evidence>
<dbReference type="Gene3D" id="3.40.50.300">
    <property type="entry name" value="P-loop containing nucleotide triphosphate hydrolases"/>
    <property type="match status" value="2"/>
</dbReference>
<dbReference type="InterPro" id="IPR051268">
    <property type="entry name" value="Type-I_R_enzyme_R_subunit"/>
</dbReference>
<dbReference type="PROSITE" id="PS51192">
    <property type="entry name" value="HELICASE_ATP_BIND_1"/>
    <property type="match status" value="1"/>
</dbReference>
<evidence type="ECO:0000256" key="8">
    <source>
        <dbReference type="ARBA" id="ARBA00022801"/>
    </source>
</evidence>
<dbReference type="AlphaFoldDB" id="A0A1G6GE87"/>
<dbReference type="Pfam" id="PF04313">
    <property type="entry name" value="HSDR_N"/>
    <property type="match status" value="1"/>
</dbReference>
<keyword evidence="10 11" id="KW-0238">DNA-binding</keyword>
<sequence length="1062" mass="117469">MPGFSEADWELMALEVLGDLGWAHLSGADIAPGKGERTTWDDPVIPSRVVAAVQHLNPQVPQTYLKQAVTEILTPRSQDAIAENKRLHEYMVNGYRGVTWTDHEGVDQNPTIRLIDPQPDRNEWLAVNQVTLRNRDRTRRLDVVLYCNGLPVAIMELKNAGSPAADLPMAHAQLGTYVTEFPMAFRACVMTVISDGISASYGTPFTPLNHYSPWNVDDEGHPVPLGEAVPDTEHATALEIALDGLFNLERFTQLMRLYTAFAEGEHGLSKRIAKPHQYFAVAKAIGTTIQAVRTNGKAGVVWHTQGSGKSLEMELYANQVARHPQLLNPTIVVITDRTELDGQLYDGFAASTLLPEKPVQVRKRSELRTELSGRTSGGIYFTTLQKFGRSAQERQSGADHPLLSDRRNIIIIVDEAHRSHYDDLDGYARHLHDAVPNATFIAFTGTPVSKVDHDTREVFGDYIDIYDLTRAVADGAIVPVYFEPRLVKVGLAEGVSQEQVDAAADEATAGLDDVERERIEQSVAVINAVYGAPDRLAKLAADIVEHWETRSSRMRPFIDGPGKAMIVAGTRQICADLYAQIVALRPDWHDEAVDKGRIKVVYSGSASDQPPVSDHVRRESQNKVIKARLRDPDDELELVIVKDMMLTGYDSPPLHTLYLDRPLKGALLMQTLARINRTFRGKEDGLLVAYAPLADNLAAALAEYTAEDQNTRPVGRDVSEAVELARALVGQLNVLTSGYDWRAAMPGPKGWIVAATGLTAWLRSPQTPGNQVPAGESTLAERYRLLAGQLSRAWALASGSDTLADIKVDVQFYEEVRIWMAKFDAAERAASGRPVPEEVARLLRQIVDESTEGGEVVDIYQAAQISRPNFDHLSPQLLAQAKASSRSQLAIEALRNSILAEAERVTGHNLVRQRNFSERLTSLMTRYTNSQLTAAEVLQELYEMSKDIAAESRRGEQFHPPLGANELSLYDAVADNQSAMDVLGQDVLAEIARELVRIMRKDTRTDWTVRDDVRAALRAKIKRLLRSRKYPPDKSEEAVRLVIEQMEVLAPGYAGQSGDVSD</sequence>
<keyword evidence="7" id="KW-0255">Endonuclease</keyword>
<reference evidence="13 14" key="1">
    <citation type="submission" date="2016-06" db="EMBL/GenBank/DDBJ databases">
        <authorList>
            <person name="Olsen C.W."/>
            <person name="Carey S."/>
            <person name="Hinshaw L."/>
            <person name="Karasin A.I."/>
        </authorList>
    </citation>
    <scope>NUCLEOTIDE SEQUENCE [LARGE SCALE GENOMIC DNA]</scope>
    <source>
        <strain evidence="13 14">LZ-22</strain>
    </source>
</reference>
<gene>
    <name evidence="13" type="ORF">GA0111570_10276</name>
</gene>
<dbReference type="EMBL" id="FMYF01000002">
    <property type="protein sequence ID" value="SDB80290.1"/>
    <property type="molecule type" value="Genomic_DNA"/>
</dbReference>
<evidence type="ECO:0000256" key="7">
    <source>
        <dbReference type="ARBA" id="ARBA00022759"/>
    </source>
</evidence>
<protein>
    <recommendedName>
        <fullName evidence="11">Type I restriction enzyme endonuclease subunit</fullName>
        <shortName evidence="11">R protein</shortName>
        <ecNumber evidence="11">3.1.21.3</ecNumber>
    </recommendedName>
</protein>
<dbReference type="InterPro" id="IPR055180">
    <property type="entry name" value="HsdR_RecA-like_helicase_dom_2"/>
</dbReference>
<evidence type="ECO:0000256" key="5">
    <source>
        <dbReference type="ARBA" id="ARBA00022741"/>
    </source>
</evidence>
<name>A0A1G6GE87_9ACTN</name>
<dbReference type="CDD" id="cd18800">
    <property type="entry name" value="SF2_C_EcoR124I-like"/>
    <property type="match status" value="1"/>
</dbReference>
<dbReference type="InterPro" id="IPR040980">
    <property type="entry name" value="SWI2_SNF2"/>
</dbReference>
<dbReference type="NCBIfam" id="TIGR00348">
    <property type="entry name" value="hsdR"/>
    <property type="match status" value="1"/>
</dbReference>
<accession>A0A1G6GE87</accession>
<dbReference type="SMART" id="SM00487">
    <property type="entry name" value="DEXDc"/>
    <property type="match status" value="1"/>
</dbReference>
<dbReference type="GO" id="GO:0009307">
    <property type="term" value="P:DNA restriction-modification system"/>
    <property type="evidence" value="ECO:0007669"/>
    <property type="project" value="UniProtKB-KW"/>
</dbReference>
<evidence type="ECO:0000256" key="10">
    <source>
        <dbReference type="ARBA" id="ARBA00023125"/>
    </source>
</evidence>
<proteinExistence type="inferred from homology"/>
<dbReference type="Gene3D" id="3.90.1570.50">
    <property type="match status" value="1"/>
</dbReference>
<dbReference type="GO" id="GO:0003677">
    <property type="term" value="F:DNA binding"/>
    <property type="evidence" value="ECO:0007669"/>
    <property type="project" value="UniProtKB-KW"/>
</dbReference>
<comment type="subunit">
    <text evidence="3 11">The type I restriction/modification system is composed of three polypeptides R, M and S.</text>
</comment>
<dbReference type="EC" id="3.1.21.3" evidence="11"/>
<evidence type="ECO:0000256" key="4">
    <source>
        <dbReference type="ARBA" id="ARBA00022722"/>
    </source>
</evidence>
<evidence type="ECO:0000313" key="13">
    <source>
        <dbReference type="EMBL" id="SDB80290.1"/>
    </source>
</evidence>
<dbReference type="PANTHER" id="PTHR30195">
    <property type="entry name" value="TYPE I SITE-SPECIFIC DEOXYRIBONUCLEASE PROTEIN SUBUNIT M AND R"/>
    <property type="match status" value="1"/>
</dbReference>
<dbReference type="InterPro" id="IPR014001">
    <property type="entry name" value="Helicase_ATP-bd"/>
</dbReference>
<comment type="catalytic activity">
    <reaction evidence="1 11">
        <text>Endonucleolytic cleavage of DNA to give random double-stranded fragments with terminal 5'-phosphates, ATP is simultaneously hydrolyzed.</text>
        <dbReference type="EC" id="3.1.21.3"/>
    </reaction>
</comment>
<dbReference type="CDD" id="cd22332">
    <property type="entry name" value="HsdR_N"/>
    <property type="match status" value="1"/>
</dbReference>